<sequence>MNRRVFHLSNTKFRTLTETRYYTEYVHPTPGIAGPGPQRIVVGKGGEMYYTADHYKTFIPIKIEAYRKDKWGQTTFRKHSENVVCPLFMLAEHMKLILWIKPLARILSFIMLILIV</sequence>
<gene>
    <name evidence="4" type="ORF">HU754_017675</name>
</gene>
<dbReference type="InterPro" id="IPR000026">
    <property type="entry name" value="N1-like"/>
</dbReference>
<dbReference type="RefSeq" id="WP_080750799.1">
    <property type="nucleotide sequence ID" value="NZ_CP077090.1"/>
</dbReference>
<dbReference type="AlphaFoldDB" id="A0A9E6TEE9"/>
<name>A0A9E6TEE9_9PSED</name>
<evidence type="ECO:0000313" key="5">
    <source>
        <dbReference type="Proteomes" id="UP000627092"/>
    </source>
</evidence>
<organism evidence="4 5">
    <name type="scientific">Pseudomonas zeae</name>
    <dbReference type="NCBI Taxonomy" id="2745510"/>
    <lineage>
        <taxon>Bacteria</taxon>
        <taxon>Pseudomonadati</taxon>
        <taxon>Pseudomonadota</taxon>
        <taxon>Gammaproteobacteria</taxon>
        <taxon>Pseudomonadales</taxon>
        <taxon>Pseudomonadaceae</taxon>
        <taxon>Pseudomonas</taxon>
    </lineage>
</organism>
<evidence type="ECO:0000256" key="1">
    <source>
        <dbReference type="ARBA" id="ARBA00022722"/>
    </source>
</evidence>
<protein>
    <submittedName>
        <fullName evidence="4">Uncharacterized protein</fullName>
    </submittedName>
</protein>
<keyword evidence="1" id="KW-0540">Nuclease</keyword>
<proteinExistence type="predicted"/>
<keyword evidence="3" id="KW-1133">Transmembrane helix</keyword>
<dbReference type="GO" id="GO:0016787">
    <property type="term" value="F:hydrolase activity"/>
    <property type="evidence" value="ECO:0007669"/>
    <property type="project" value="UniProtKB-KW"/>
</dbReference>
<dbReference type="GO" id="GO:0004521">
    <property type="term" value="F:RNA endonuclease activity"/>
    <property type="evidence" value="ECO:0007669"/>
    <property type="project" value="InterPro"/>
</dbReference>
<keyword evidence="2" id="KW-0378">Hydrolase</keyword>
<dbReference type="Proteomes" id="UP000627092">
    <property type="component" value="Chromosome"/>
</dbReference>
<accession>A0A9E6TEE9</accession>
<dbReference type="InterPro" id="IPR016191">
    <property type="entry name" value="Ribonuclease/ribotoxin"/>
</dbReference>
<keyword evidence="3" id="KW-0472">Membrane</keyword>
<dbReference type="SUPFAM" id="SSF53933">
    <property type="entry name" value="Microbial ribonucleases"/>
    <property type="match status" value="1"/>
</dbReference>
<dbReference type="GO" id="GO:0003723">
    <property type="term" value="F:RNA binding"/>
    <property type="evidence" value="ECO:0007669"/>
    <property type="project" value="InterPro"/>
</dbReference>
<evidence type="ECO:0000256" key="2">
    <source>
        <dbReference type="ARBA" id="ARBA00022801"/>
    </source>
</evidence>
<reference evidence="4" key="2">
    <citation type="journal article" date="2021" name="Microorganisms">
        <title>The Ever-Expanding Pseudomonas Genus: Description of 43 New Species and Partition of the Pseudomonas putida Group.</title>
        <authorList>
            <person name="Girard L."/>
            <person name="Lood C."/>
            <person name="Hofte M."/>
            <person name="Vandamme P."/>
            <person name="Rokni-Zadeh H."/>
            <person name="van Noort V."/>
            <person name="Lavigne R."/>
            <person name="De Mot R."/>
        </authorList>
    </citation>
    <scope>NUCLEOTIDE SEQUENCE</scope>
    <source>
        <strain evidence="4">OE 48.2</strain>
    </source>
</reference>
<evidence type="ECO:0000313" key="4">
    <source>
        <dbReference type="EMBL" id="QXI14693.1"/>
    </source>
</evidence>
<dbReference type="KEGG" id="pze:HU754_017675"/>
<evidence type="ECO:0000256" key="3">
    <source>
        <dbReference type="SAM" id="Phobius"/>
    </source>
</evidence>
<dbReference type="Pfam" id="PF00545">
    <property type="entry name" value="Ribonuclease"/>
    <property type="match status" value="1"/>
</dbReference>
<reference evidence="4" key="1">
    <citation type="journal article" date="2020" name="Microorganisms">
        <title>Reliable Identification of Environmental Pseudomonas Isolates Using the rpoD Gene.</title>
        <authorList>
            <consortium name="The Broad Institute Genome Sequencing Platform"/>
            <person name="Girard L."/>
            <person name="Lood C."/>
            <person name="Rokni-Zadeh H."/>
            <person name="van Noort V."/>
            <person name="Lavigne R."/>
            <person name="De Mot R."/>
        </authorList>
    </citation>
    <scope>NUCLEOTIDE SEQUENCE</scope>
    <source>
        <strain evidence="4">OE 48.2</strain>
    </source>
</reference>
<keyword evidence="3" id="KW-0812">Transmembrane</keyword>
<dbReference type="EMBL" id="CP077090">
    <property type="protein sequence ID" value="QXI14693.1"/>
    <property type="molecule type" value="Genomic_DNA"/>
</dbReference>
<feature type="transmembrane region" description="Helical" evidence="3">
    <location>
        <begin position="96"/>
        <end position="115"/>
    </location>
</feature>
<dbReference type="Gene3D" id="3.10.450.30">
    <property type="entry name" value="Microbial ribonucleases"/>
    <property type="match status" value="1"/>
</dbReference>